<dbReference type="InterPro" id="IPR000477">
    <property type="entry name" value="RT_dom"/>
</dbReference>
<sequence>MDNQGIRPSQHGFRKGRSCLTNLISFYDKVTHLVDEGKAVDVVYLDFSKAFDTVSHSILLEKLAAHGLDGRTLHWGSVLGPVLFNIFINDLDKGIECTLSKFADDTKLGGSVDLLEGRKALQRDLDRLDRWAEANSMRFNKAKCQVLHLGHNNPMQCYRLGEEWLESCPAEKDLGVLVDSQLNMSQQCAQVAKKANSILACIRNSMASRTREVIVPLYLALDTCVQFWAPRYKGDIEVLERVQRRATKLVKGLEHKSDEERLRELGLFSLEKRRLRGDLIALYNYLKGGCREVGVNLFSQVTTDRTRGNGLKLHQDRLDIRKNFFTERVVKHWNRLPREVVESPSLEVFERCVDVVLRDMV</sequence>
<dbReference type="AlphaFoldDB" id="A0AAN7NVI7"/>
<dbReference type="InterPro" id="IPR043502">
    <property type="entry name" value="DNA/RNA_pol_sf"/>
</dbReference>
<protein>
    <recommendedName>
        <fullName evidence="1">Reverse transcriptase domain-containing protein</fullName>
    </recommendedName>
</protein>
<organism evidence="2 3">
    <name type="scientific">Mycteria americana</name>
    <name type="common">Wood stork</name>
    <dbReference type="NCBI Taxonomy" id="33587"/>
    <lineage>
        <taxon>Eukaryota</taxon>
        <taxon>Metazoa</taxon>
        <taxon>Chordata</taxon>
        <taxon>Craniata</taxon>
        <taxon>Vertebrata</taxon>
        <taxon>Euteleostomi</taxon>
        <taxon>Archelosauria</taxon>
        <taxon>Archosauria</taxon>
        <taxon>Dinosauria</taxon>
        <taxon>Saurischia</taxon>
        <taxon>Theropoda</taxon>
        <taxon>Coelurosauria</taxon>
        <taxon>Aves</taxon>
        <taxon>Neognathae</taxon>
        <taxon>Neoaves</taxon>
        <taxon>Aequornithes</taxon>
        <taxon>Ciconiiformes</taxon>
        <taxon>Ciconiidae</taxon>
        <taxon>Mycteria</taxon>
    </lineage>
</organism>
<dbReference type="PANTHER" id="PTHR33332">
    <property type="entry name" value="REVERSE TRANSCRIPTASE DOMAIN-CONTAINING PROTEIN"/>
    <property type="match status" value="1"/>
</dbReference>
<dbReference type="Proteomes" id="UP001333110">
    <property type="component" value="Unassembled WGS sequence"/>
</dbReference>
<comment type="caution">
    <text evidence="2">The sequence shown here is derived from an EMBL/GenBank/DDBJ whole genome shotgun (WGS) entry which is preliminary data.</text>
</comment>
<evidence type="ECO:0000313" key="2">
    <source>
        <dbReference type="EMBL" id="KAK4818736.1"/>
    </source>
</evidence>
<evidence type="ECO:0000313" key="3">
    <source>
        <dbReference type="Proteomes" id="UP001333110"/>
    </source>
</evidence>
<evidence type="ECO:0000259" key="1">
    <source>
        <dbReference type="Pfam" id="PF00078"/>
    </source>
</evidence>
<accession>A0AAN7NVI7</accession>
<dbReference type="CDD" id="cd01650">
    <property type="entry name" value="RT_nLTR_like"/>
    <property type="match status" value="1"/>
</dbReference>
<reference evidence="2 3" key="1">
    <citation type="journal article" date="2023" name="J. Hered.">
        <title>Chromosome-level genome of the wood stork (Mycteria americana) provides insight into avian chromosome evolution.</title>
        <authorList>
            <person name="Flamio R. Jr."/>
            <person name="Ramstad K.M."/>
        </authorList>
    </citation>
    <scope>NUCLEOTIDE SEQUENCE [LARGE SCALE GENOMIC DNA]</scope>
    <source>
        <strain evidence="2">JAX WOST 10</strain>
    </source>
</reference>
<dbReference type="SUPFAM" id="SSF56672">
    <property type="entry name" value="DNA/RNA polymerases"/>
    <property type="match status" value="1"/>
</dbReference>
<dbReference type="Pfam" id="PF00078">
    <property type="entry name" value="RVT_1"/>
    <property type="match status" value="1"/>
</dbReference>
<gene>
    <name evidence="2" type="ORF">QYF61_018723</name>
</gene>
<proteinExistence type="predicted"/>
<dbReference type="EMBL" id="JAUNZN010000007">
    <property type="protein sequence ID" value="KAK4818736.1"/>
    <property type="molecule type" value="Genomic_DNA"/>
</dbReference>
<keyword evidence="3" id="KW-1185">Reference proteome</keyword>
<name>A0AAN7NVI7_MYCAM</name>
<feature type="domain" description="Reverse transcriptase" evidence="1">
    <location>
        <begin position="6"/>
        <end position="148"/>
    </location>
</feature>